<protein>
    <submittedName>
        <fullName evidence="3">CAAX prenyl protease-like protein</fullName>
    </submittedName>
</protein>
<feature type="transmembrane region" description="Helical" evidence="1">
    <location>
        <begin position="194"/>
        <end position="212"/>
    </location>
</feature>
<accession>A0A4V6NZV4</accession>
<feature type="transmembrane region" description="Helical" evidence="1">
    <location>
        <begin position="68"/>
        <end position="87"/>
    </location>
</feature>
<proteinExistence type="predicted"/>
<keyword evidence="3" id="KW-0378">Hydrolase</keyword>
<evidence type="ECO:0000256" key="1">
    <source>
        <dbReference type="SAM" id="Phobius"/>
    </source>
</evidence>
<dbReference type="GO" id="GO:0006508">
    <property type="term" value="P:proteolysis"/>
    <property type="evidence" value="ECO:0007669"/>
    <property type="project" value="UniProtKB-KW"/>
</dbReference>
<dbReference type="GO" id="GO:0004175">
    <property type="term" value="F:endopeptidase activity"/>
    <property type="evidence" value="ECO:0007669"/>
    <property type="project" value="UniProtKB-ARBA"/>
</dbReference>
<organism evidence="3 4">
    <name type="scientific">Melghiribacillus thermohalophilus</name>
    <dbReference type="NCBI Taxonomy" id="1324956"/>
    <lineage>
        <taxon>Bacteria</taxon>
        <taxon>Bacillati</taxon>
        <taxon>Bacillota</taxon>
        <taxon>Bacilli</taxon>
        <taxon>Bacillales</taxon>
        <taxon>Bacillaceae</taxon>
        <taxon>Melghiribacillus</taxon>
    </lineage>
</organism>
<dbReference type="Proteomes" id="UP000294650">
    <property type="component" value="Unassembled WGS sequence"/>
</dbReference>
<gene>
    <name evidence="3" type="ORF">EDD68_1316</name>
</gene>
<keyword evidence="1" id="KW-0472">Membrane</keyword>
<keyword evidence="1" id="KW-0812">Transmembrane</keyword>
<evidence type="ECO:0000313" key="3">
    <source>
        <dbReference type="EMBL" id="TCT17487.1"/>
    </source>
</evidence>
<feature type="transmembrane region" description="Helical" evidence="1">
    <location>
        <begin position="30"/>
        <end position="47"/>
    </location>
</feature>
<dbReference type="InterPro" id="IPR003675">
    <property type="entry name" value="Rce1/LyrA-like_dom"/>
</dbReference>
<keyword evidence="1" id="KW-1133">Transmembrane helix</keyword>
<sequence>MQNTYTLKENMHLCFFGLVFMLIYLNFENISIIVFFLVVNMLFVGNLRHLRSEKFNNSNFFLLLRRSFYIIPLVLPYIILPGLNLVSYFKTNILFLFIGFLIGLILILPKWKTWNTFLSNDFLIELPKRSKIDVWVLVFVYFFGAIFEELFYRLFIYQSLIESPFVLTLIISTLFFLFHHYATPWGQAFKTYDFIIQILISIISMCFLYFTNSIIPSLVLHLTYNGPHILMYIKYLLIHREMGSVNIEG</sequence>
<feature type="domain" description="CAAX prenyl protease 2/Lysostaphin resistance protein A-like" evidence="2">
    <location>
        <begin position="134"/>
        <end position="225"/>
    </location>
</feature>
<keyword evidence="3" id="KW-0645">Protease</keyword>
<feature type="transmembrane region" description="Helical" evidence="1">
    <location>
        <begin position="164"/>
        <end position="182"/>
    </location>
</feature>
<dbReference type="GO" id="GO:0080120">
    <property type="term" value="P:CAAX-box protein maturation"/>
    <property type="evidence" value="ECO:0007669"/>
    <property type="project" value="UniProtKB-ARBA"/>
</dbReference>
<dbReference type="RefSeq" id="WP_165902200.1">
    <property type="nucleotide sequence ID" value="NZ_SMAN01000031.1"/>
</dbReference>
<name>A0A4V6NZV4_9BACI</name>
<dbReference type="EMBL" id="SMAN01000031">
    <property type="protein sequence ID" value="TCT17487.1"/>
    <property type="molecule type" value="Genomic_DNA"/>
</dbReference>
<evidence type="ECO:0000313" key="4">
    <source>
        <dbReference type="Proteomes" id="UP000294650"/>
    </source>
</evidence>
<keyword evidence="4" id="KW-1185">Reference proteome</keyword>
<evidence type="ECO:0000259" key="2">
    <source>
        <dbReference type="Pfam" id="PF02517"/>
    </source>
</evidence>
<comment type="caution">
    <text evidence="3">The sequence shown here is derived from an EMBL/GenBank/DDBJ whole genome shotgun (WGS) entry which is preliminary data.</text>
</comment>
<dbReference type="AlphaFoldDB" id="A0A4V6NZV4"/>
<feature type="transmembrane region" description="Helical" evidence="1">
    <location>
        <begin position="93"/>
        <end position="111"/>
    </location>
</feature>
<feature type="transmembrane region" description="Helical" evidence="1">
    <location>
        <begin position="132"/>
        <end position="152"/>
    </location>
</feature>
<reference evidence="3 4" key="1">
    <citation type="submission" date="2019-03" db="EMBL/GenBank/DDBJ databases">
        <title>Genomic Encyclopedia of Type Strains, Phase IV (KMG-IV): sequencing the most valuable type-strain genomes for metagenomic binning, comparative biology and taxonomic classification.</title>
        <authorList>
            <person name="Goeker M."/>
        </authorList>
    </citation>
    <scope>NUCLEOTIDE SEQUENCE [LARGE SCALE GENOMIC DNA]</scope>
    <source>
        <strain evidence="3 4">DSM 25894</strain>
    </source>
</reference>
<dbReference type="Pfam" id="PF02517">
    <property type="entry name" value="Rce1-like"/>
    <property type="match status" value="1"/>
</dbReference>